<feature type="coiled-coil region" evidence="1">
    <location>
        <begin position="362"/>
        <end position="389"/>
    </location>
</feature>
<gene>
    <name evidence="3" type="ORF">BN85306970</name>
</gene>
<evidence type="ECO:0000259" key="2">
    <source>
        <dbReference type="Pfam" id="PF01425"/>
    </source>
</evidence>
<proteinExistence type="predicted"/>
<dbReference type="SUPFAM" id="SSF75304">
    <property type="entry name" value="Amidase signature (AS) enzymes"/>
    <property type="match status" value="1"/>
</dbReference>
<dbReference type="Proteomes" id="UP000032737">
    <property type="component" value="Chromosome"/>
</dbReference>
<dbReference type="InterPro" id="IPR023631">
    <property type="entry name" value="Amidase_dom"/>
</dbReference>
<sequence length="454" mass="51416">MTFKLETLSIDEIVVLLDQQQLTSKDLVNYYLNQIKQYDKKYNSVAIINEYAINDAQTLDLERIKGHKRSSLHGIPILIKDNIVTATMPTTANSMALHDLVGHTDAPLVQQLKEKGVIILGKTNLSEFAYFMSYDQMPSGYGSLHGQVVHPYDPRIDPLGSSTGSAVSVAANLIHLSIGTETNGSLMAPALQCGIVAIKPSLGLVDGDLILPISKRQDVAGPMGRTLSDCVHLLTLMSKNNRDYQSFLKTKTKDLKIGFIQYENSPYSDEEINILKKAKEIYLSEGYQIKELSFILEDLENHLTLEYEFKNDLNHFLADKRISSSMKSLNQIIEFNLEDKKNRMKYGQSILTSSQQKGSLMDDNYKALIEKQEKQLSKYENLLDDVDLIISTRRTSYAPMLGLPSISIPAKPILDLTPRSLIFVSRRFDEDKLIEISYLYEQKTNYRYQHTEIQ</sequence>
<dbReference type="AlphaFoldDB" id="U4KRG1"/>
<keyword evidence="1" id="KW-0175">Coiled coil</keyword>
<dbReference type="Pfam" id="PF01425">
    <property type="entry name" value="Amidase"/>
    <property type="match status" value="1"/>
</dbReference>
<dbReference type="RefSeq" id="WP_030004577.1">
    <property type="nucleotide sequence ID" value="NC_022549.1"/>
</dbReference>
<dbReference type="KEGG" id="abra:BN85306970"/>
<evidence type="ECO:0000313" key="3">
    <source>
        <dbReference type="EMBL" id="CCV65718.1"/>
    </source>
</evidence>
<keyword evidence="4" id="KW-1185">Reference proteome</keyword>
<protein>
    <submittedName>
        <fullName evidence="3">Amidase</fullName>
    </submittedName>
</protein>
<accession>U4KRG1</accession>
<dbReference type="PANTHER" id="PTHR42678:SF34">
    <property type="entry name" value="OS04G0183300 PROTEIN"/>
    <property type="match status" value="1"/>
</dbReference>
<evidence type="ECO:0000313" key="4">
    <source>
        <dbReference type="Proteomes" id="UP000032737"/>
    </source>
</evidence>
<evidence type="ECO:0000256" key="1">
    <source>
        <dbReference type="SAM" id="Coils"/>
    </source>
</evidence>
<feature type="domain" description="Amidase" evidence="2">
    <location>
        <begin position="26"/>
        <end position="404"/>
    </location>
</feature>
<dbReference type="Gene3D" id="3.90.1300.10">
    <property type="entry name" value="Amidase signature (AS) domain"/>
    <property type="match status" value="1"/>
</dbReference>
<organism evidence="3 4">
    <name type="scientific">Acholeplasma brassicae</name>
    <dbReference type="NCBI Taxonomy" id="61635"/>
    <lineage>
        <taxon>Bacteria</taxon>
        <taxon>Bacillati</taxon>
        <taxon>Mycoplasmatota</taxon>
        <taxon>Mollicutes</taxon>
        <taxon>Acholeplasmatales</taxon>
        <taxon>Acholeplasmataceae</taxon>
        <taxon>Acholeplasma</taxon>
    </lineage>
</organism>
<reference evidence="3 4" key="1">
    <citation type="journal article" date="2013" name="J. Mol. Microbiol. Biotechnol.">
        <title>Analysis of the Complete Genomes of Acholeplasma brassicae , A. palmae and A. laidlawii and Their Comparison to the Obligate Parasites from ' Candidatus Phytoplasma'.</title>
        <authorList>
            <person name="Kube M."/>
            <person name="Siewert C."/>
            <person name="Migdoll A.M."/>
            <person name="Duduk B."/>
            <person name="Holz S."/>
            <person name="Rabus R."/>
            <person name="Seemuller E."/>
            <person name="Mitrovic J."/>
            <person name="Muller I."/>
            <person name="Buttner C."/>
            <person name="Reinhardt R."/>
        </authorList>
    </citation>
    <scope>NUCLEOTIDE SEQUENCE [LARGE SCALE GENOMIC DNA]</scope>
    <source>
        <strain evidence="4">0502</strain>
    </source>
</reference>
<dbReference type="OrthoDB" id="9811471at2"/>
<dbReference type="HOGENOM" id="CLU_009600_14_5_14"/>
<name>U4KRG1_9MOLU</name>
<dbReference type="InterPro" id="IPR036928">
    <property type="entry name" value="AS_sf"/>
</dbReference>
<dbReference type="EMBL" id="FO681348">
    <property type="protein sequence ID" value="CCV65718.1"/>
    <property type="molecule type" value="Genomic_DNA"/>
</dbReference>
<dbReference type="PANTHER" id="PTHR42678">
    <property type="entry name" value="AMIDASE"/>
    <property type="match status" value="1"/>
</dbReference>
<dbReference type="STRING" id="61635.BN85306970"/>